<organism evidence="1 2">
    <name type="scientific">Candidatus Aquicultor primus</name>
    <dbReference type="NCBI Taxonomy" id="1797195"/>
    <lineage>
        <taxon>Bacteria</taxon>
        <taxon>Bacillati</taxon>
        <taxon>Actinomycetota</taxon>
        <taxon>Candidatus Aquicultoria</taxon>
        <taxon>Candidatus Aquicultorales</taxon>
        <taxon>Candidatus Aquicultoraceae</taxon>
        <taxon>Candidatus Aquicultor</taxon>
    </lineage>
</organism>
<dbReference type="Proteomes" id="UP000178086">
    <property type="component" value="Unassembled WGS sequence"/>
</dbReference>
<accession>A0A1F2ULP3</accession>
<gene>
    <name evidence="1" type="ORF">A2074_02860</name>
</gene>
<name>A0A1F2ULP3_9ACTN</name>
<evidence type="ECO:0000313" key="2">
    <source>
        <dbReference type="Proteomes" id="UP000178086"/>
    </source>
</evidence>
<reference evidence="1 2" key="1">
    <citation type="journal article" date="2016" name="Nat. Commun.">
        <title>Thousands of microbial genomes shed light on interconnected biogeochemical processes in an aquifer system.</title>
        <authorList>
            <person name="Anantharaman K."/>
            <person name="Brown C.T."/>
            <person name="Hug L.A."/>
            <person name="Sharon I."/>
            <person name="Castelle C.J."/>
            <person name="Probst A.J."/>
            <person name="Thomas B.C."/>
            <person name="Singh A."/>
            <person name="Wilkins M.J."/>
            <person name="Karaoz U."/>
            <person name="Brodie E.L."/>
            <person name="Williams K.H."/>
            <person name="Hubbard S.S."/>
            <person name="Banfield J.F."/>
        </authorList>
    </citation>
    <scope>NUCLEOTIDE SEQUENCE [LARGE SCALE GENOMIC DNA]</scope>
</reference>
<dbReference type="Gene3D" id="3.40.50.2000">
    <property type="entry name" value="Glycogen Phosphorylase B"/>
    <property type="match status" value="1"/>
</dbReference>
<dbReference type="NCBIfam" id="TIGR00661">
    <property type="entry name" value="MJ1255"/>
    <property type="match status" value="1"/>
</dbReference>
<dbReference type="Pfam" id="PF13528">
    <property type="entry name" value="Glyco_trans_1_3"/>
    <property type="match status" value="1"/>
</dbReference>
<dbReference type="InterPro" id="IPR005262">
    <property type="entry name" value="MJ1255-like"/>
</dbReference>
<dbReference type="GO" id="GO:0016757">
    <property type="term" value="F:glycosyltransferase activity"/>
    <property type="evidence" value="ECO:0007669"/>
    <property type="project" value="TreeGrafter"/>
</dbReference>
<evidence type="ECO:0000313" key="1">
    <source>
        <dbReference type="EMBL" id="OFW33898.1"/>
    </source>
</evidence>
<dbReference type="PANTHER" id="PTHR21015">
    <property type="entry name" value="UDP-N-ACETYLGLUCOSAMINE--N-ACETYLMURAMYL-(PENTAPEPTIDE) PYROPHOSPHORYL-UNDECAPRENOL N-ACETYLGLUCOSAMINE TRANSFERASE 1"/>
    <property type="match status" value="1"/>
</dbReference>
<protein>
    <recommendedName>
        <fullName evidence="3">Teichoic acid biosynthesis protein</fullName>
    </recommendedName>
</protein>
<comment type="caution">
    <text evidence="1">The sequence shown here is derived from an EMBL/GenBank/DDBJ whole genome shotgun (WGS) entry which is preliminary data.</text>
</comment>
<evidence type="ECO:0008006" key="3">
    <source>
        <dbReference type="Google" id="ProtNLM"/>
    </source>
</evidence>
<dbReference type="AlphaFoldDB" id="A0A1F2ULP3"/>
<proteinExistence type="predicted"/>
<sequence length="359" mass="40504">MARILYGVSGEGSGHATRSKEILYRLAKKHKVKVLAYGKSYDFLKDSFDVQKIYGLHLYYRDGGVDYLKTVLSNLRRLPTELGPTKHAVHDLVRDFKPDLVISDFEPVSGIVAARHRLPLISLDNQHIFTNCDVKYPRRFAKEALLNKLVIAAYLPRVSETLITCFYHPKVKKPNTYLFPPILREKILRQRPSKGDHILVYQTASGDDSIVKTLKDSGLKFVFYGCNKDLRDGNVLHKKFSEDGFIRDLATCRFVIANGGLSLLCEALHLGKPVLSVPIAGQFEQIANAYYLNKLGYGKYYGELTAARIKSFAKNLPQYAANLKDYPRADCSAIIKKLEELIEKYAKAGRKKSTPVSAK</sequence>
<dbReference type="SUPFAM" id="SSF53756">
    <property type="entry name" value="UDP-Glycosyltransferase/glycogen phosphorylase"/>
    <property type="match status" value="1"/>
</dbReference>
<dbReference type="PANTHER" id="PTHR21015:SF22">
    <property type="entry name" value="GLYCOSYLTRANSFERASE"/>
    <property type="match status" value="1"/>
</dbReference>
<dbReference type="EMBL" id="MELI01000057">
    <property type="protein sequence ID" value="OFW33898.1"/>
    <property type="molecule type" value="Genomic_DNA"/>
</dbReference>